<feature type="region of interest" description="Disordered" evidence="1">
    <location>
        <begin position="24"/>
        <end position="85"/>
    </location>
</feature>
<feature type="chain" id="PRO_5046357692" evidence="2">
    <location>
        <begin position="25"/>
        <end position="125"/>
    </location>
</feature>
<gene>
    <name evidence="3" type="ORF">ABQJ56_13785</name>
</gene>
<feature type="compositionally biased region" description="Low complexity" evidence="1">
    <location>
        <begin position="40"/>
        <end position="52"/>
    </location>
</feature>
<accession>A0ABV3QRQ4</accession>
<proteinExistence type="predicted"/>
<sequence>MKARNALLPVLAAGALIFAGASLAQDNTGQTPPPSQDTMQQAPAPAQTSAPAQTPPPDVTVRSVPPAAPQVAPPPPFSQLSGGSKWITEEQAAAYPPLANDFLNASHHGTRVSKAQYEAWIKQVQ</sequence>
<evidence type="ECO:0000313" key="3">
    <source>
        <dbReference type="EMBL" id="MEW9625295.1"/>
    </source>
</evidence>
<comment type="caution">
    <text evidence="3">The sequence shown here is derived from an EMBL/GenBank/DDBJ whole genome shotgun (WGS) entry which is preliminary data.</text>
</comment>
<evidence type="ECO:0000256" key="2">
    <source>
        <dbReference type="SAM" id="SignalP"/>
    </source>
</evidence>
<organism evidence="3 4">
    <name type="scientific">Rhodanobacter geophilus</name>
    <dbReference type="NCBI Taxonomy" id="3162488"/>
    <lineage>
        <taxon>Bacteria</taxon>
        <taxon>Pseudomonadati</taxon>
        <taxon>Pseudomonadota</taxon>
        <taxon>Gammaproteobacteria</taxon>
        <taxon>Lysobacterales</taxon>
        <taxon>Rhodanobacteraceae</taxon>
        <taxon>Rhodanobacter</taxon>
    </lineage>
</organism>
<dbReference type="EMBL" id="JBFOHL010000012">
    <property type="protein sequence ID" value="MEW9625295.1"/>
    <property type="molecule type" value="Genomic_DNA"/>
</dbReference>
<evidence type="ECO:0000256" key="1">
    <source>
        <dbReference type="SAM" id="MobiDB-lite"/>
    </source>
</evidence>
<keyword evidence="2" id="KW-0732">Signal</keyword>
<keyword evidence="4" id="KW-1185">Reference proteome</keyword>
<feature type="signal peptide" evidence="2">
    <location>
        <begin position="1"/>
        <end position="24"/>
    </location>
</feature>
<dbReference type="Proteomes" id="UP001556170">
    <property type="component" value="Unassembled WGS sequence"/>
</dbReference>
<dbReference type="RefSeq" id="WP_367845582.1">
    <property type="nucleotide sequence ID" value="NZ_JBFOHL010000012.1"/>
</dbReference>
<reference evidence="3 4" key="1">
    <citation type="submission" date="2024-06" db="EMBL/GenBank/DDBJ databases">
        <authorList>
            <person name="Woo H."/>
        </authorList>
    </citation>
    <scope>NUCLEOTIDE SEQUENCE [LARGE SCALE GENOMIC DNA]</scope>
    <source>
        <strain evidence="3 4">S2-g</strain>
    </source>
</reference>
<feature type="compositionally biased region" description="Pro residues" evidence="1">
    <location>
        <begin position="66"/>
        <end position="77"/>
    </location>
</feature>
<protein>
    <submittedName>
        <fullName evidence="3">Uncharacterized protein</fullName>
    </submittedName>
</protein>
<evidence type="ECO:0000313" key="4">
    <source>
        <dbReference type="Proteomes" id="UP001556170"/>
    </source>
</evidence>
<name>A0ABV3QRQ4_9GAMM</name>